<keyword evidence="1" id="KW-0472">Membrane</keyword>
<keyword evidence="1" id="KW-1133">Transmembrane helix</keyword>
<dbReference type="EMBL" id="JARKIE010001102">
    <property type="protein sequence ID" value="KAJ7606430.1"/>
    <property type="molecule type" value="Genomic_DNA"/>
</dbReference>
<evidence type="ECO:0000313" key="3">
    <source>
        <dbReference type="Proteomes" id="UP001221757"/>
    </source>
</evidence>
<keyword evidence="1" id="KW-0812">Transmembrane</keyword>
<organism evidence="2 3">
    <name type="scientific">Mycena rosella</name>
    <name type="common">Pink bonnet</name>
    <name type="synonym">Agaricus rosellus</name>
    <dbReference type="NCBI Taxonomy" id="1033263"/>
    <lineage>
        <taxon>Eukaryota</taxon>
        <taxon>Fungi</taxon>
        <taxon>Dikarya</taxon>
        <taxon>Basidiomycota</taxon>
        <taxon>Agaricomycotina</taxon>
        <taxon>Agaricomycetes</taxon>
        <taxon>Agaricomycetidae</taxon>
        <taxon>Agaricales</taxon>
        <taxon>Marasmiineae</taxon>
        <taxon>Mycenaceae</taxon>
        <taxon>Mycena</taxon>
    </lineage>
</organism>
<dbReference type="PANTHER" id="PTHR33096">
    <property type="entry name" value="CXC2 DOMAIN-CONTAINING PROTEIN"/>
    <property type="match status" value="1"/>
</dbReference>
<dbReference type="Pfam" id="PF18758">
    <property type="entry name" value="KDZ"/>
    <property type="match status" value="1"/>
</dbReference>
<protein>
    <submittedName>
        <fullName evidence="2">Uncharacterized protein</fullName>
    </submittedName>
</protein>
<dbReference type="Proteomes" id="UP001221757">
    <property type="component" value="Unassembled WGS sequence"/>
</dbReference>
<gene>
    <name evidence="2" type="ORF">B0H17DRAFT_1221752</name>
</gene>
<sequence length="180" mass="20276">MDTNFRLKNCLRGNEHQDPSLGSGLGYFVEEHGFKEHLKNYVVEKDALGAWSACATASLDLRGWVIYKKGNTNMDYIFLSALIGVAILWLLISYDIACQWKVHLLERAKKIRAATSIPTNLDNFEIQFALPVWHAEAHEMTCQMQNSLSFAVGMGRTDGEGIERTWAVLNPLGFAILTRQ</sequence>
<keyword evidence="3" id="KW-1185">Reference proteome</keyword>
<name>A0AAD7B0D7_MYCRO</name>
<accession>A0AAD7B0D7</accession>
<dbReference type="AlphaFoldDB" id="A0AAD7B0D7"/>
<dbReference type="PANTHER" id="PTHR33096:SF1">
    <property type="entry name" value="CXC1-LIKE CYSTEINE CLUSTER ASSOCIATED WITH KDZ TRANSPOSASES DOMAIN-CONTAINING PROTEIN"/>
    <property type="match status" value="1"/>
</dbReference>
<reference evidence="2" key="1">
    <citation type="submission" date="2023-03" db="EMBL/GenBank/DDBJ databases">
        <title>Massive genome expansion in bonnet fungi (Mycena s.s.) driven by repeated elements and novel gene families across ecological guilds.</title>
        <authorList>
            <consortium name="Lawrence Berkeley National Laboratory"/>
            <person name="Harder C.B."/>
            <person name="Miyauchi S."/>
            <person name="Viragh M."/>
            <person name="Kuo A."/>
            <person name="Thoen E."/>
            <person name="Andreopoulos B."/>
            <person name="Lu D."/>
            <person name="Skrede I."/>
            <person name="Drula E."/>
            <person name="Henrissat B."/>
            <person name="Morin E."/>
            <person name="Kohler A."/>
            <person name="Barry K."/>
            <person name="LaButti K."/>
            <person name="Morin E."/>
            <person name="Salamov A."/>
            <person name="Lipzen A."/>
            <person name="Mereny Z."/>
            <person name="Hegedus B."/>
            <person name="Baldrian P."/>
            <person name="Stursova M."/>
            <person name="Weitz H."/>
            <person name="Taylor A."/>
            <person name="Grigoriev I.V."/>
            <person name="Nagy L.G."/>
            <person name="Martin F."/>
            <person name="Kauserud H."/>
        </authorList>
    </citation>
    <scope>NUCLEOTIDE SEQUENCE</scope>
    <source>
        <strain evidence="2">CBHHK067</strain>
    </source>
</reference>
<comment type="caution">
    <text evidence="2">The sequence shown here is derived from an EMBL/GenBank/DDBJ whole genome shotgun (WGS) entry which is preliminary data.</text>
</comment>
<evidence type="ECO:0000256" key="1">
    <source>
        <dbReference type="SAM" id="Phobius"/>
    </source>
</evidence>
<proteinExistence type="predicted"/>
<feature type="transmembrane region" description="Helical" evidence="1">
    <location>
        <begin position="76"/>
        <end position="97"/>
    </location>
</feature>
<evidence type="ECO:0000313" key="2">
    <source>
        <dbReference type="EMBL" id="KAJ7606430.1"/>
    </source>
</evidence>
<dbReference type="InterPro" id="IPR040521">
    <property type="entry name" value="KDZ"/>
</dbReference>